<dbReference type="PANTHER" id="PTHR43537">
    <property type="entry name" value="TRANSCRIPTIONAL REGULATOR, GNTR FAMILY"/>
    <property type="match status" value="1"/>
</dbReference>
<dbReference type="Pfam" id="PF00392">
    <property type="entry name" value="GntR"/>
    <property type="match status" value="1"/>
</dbReference>
<dbReference type="PRINTS" id="PR00035">
    <property type="entry name" value="HTHGNTR"/>
</dbReference>
<dbReference type="OrthoDB" id="9028214at2"/>
<comment type="caution">
    <text evidence="5">The sequence shown here is derived from an EMBL/GenBank/DDBJ whole genome shotgun (WGS) entry which is preliminary data.</text>
</comment>
<keyword evidence="3" id="KW-0804">Transcription</keyword>
<dbReference type="SUPFAM" id="SSF46785">
    <property type="entry name" value="Winged helix' DNA-binding domain"/>
    <property type="match status" value="1"/>
</dbReference>
<dbReference type="InterPro" id="IPR011711">
    <property type="entry name" value="GntR_C"/>
</dbReference>
<evidence type="ECO:0000256" key="1">
    <source>
        <dbReference type="ARBA" id="ARBA00023015"/>
    </source>
</evidence>
<gene>
    <name evidence="5" type="ORF">FLL46_03580</name>
</gene>
<dbReference type="Gene3D" id="1.20.120.530">
    <property type="entry name" value="GntR ligand-binding domain-like"/>
    <property type="match status" value="1"/>
</dbReference>
<dbReference type="InterPro" id="IPR036388">
    <property type="entry name" value="WH-like_DNA-bd_sf"/>
</dbReference>
<organism evidence="5 6">
    <name type="scientific">Aliikangiella coralliicola</name>
    <dbReference type="NCBI Taxonomy" id="2592383"/>
    <lineage>
        <taxon>Bacteria</taxon>
        <taxon>Pseudomonadati</taxon>
        <taxon>Pseudomonadota</taxon>
        <taxon>Gammaproteobacteria</taxon>
        <taxon>Oceanospirillales</taxon>
        <taxon>Pleioneaceae</taxon>
        <taxon>Aliikangiella</taxon>
    </lineage>
</organism>
<dbReference type="GO" id="GO:0003700">
    <property type="term" value="F:DNA-binding transcription factor activity"/>
    <property type="evidence" value="ECO:0007669"/>
    <property type="project" value="InterPro"/>
</dbReference>
<dbReference type="PROSITE" id="PS50949">
    <property type="entry name" value="HTH_GNTR"/>
    <property type="match status" value="1"/>
</dbReference>
<dbReference type="InterPro" id="IPR008920">
    <property type="entry name" value="TF_FadR/GntR_C"/>
</dbReference>
<sequence length="233" mass="26161">MIKMSESRNLTHYLVNELGSAIVKGDYSIEDGLPSEAEICERYEISRTATREAVKMLSAKGLIVSRPKKGITIQAKEKWNMFDTDVLNWILMSTPSLESLRDFTQLRLAIEPEAASLAAKTANESDIKRIETALFRMRKAEEGLDDALDADIEFHSSLLLASQNPFFIQLRSFIETALRVSIRFTNQLKGVPTANFSDHNAIFLAVVARDPEKAHAASRKILIEALDLIEHQL</sequence>
<keyword evidence="6" id="KW-1185">Reference proteome</keyword>
<dbReference type="Gene3D" id="1.10.10.10">
    <property type="entry name" value="Winged helix-like DNA-binding domain superfamily/Winged helix DNA-binding domain"/>
    <property type="match status" value="1"/>
</dbReference>
<feature type="domain" description="HTH gntR-type" evidence="4">
    <location>
        <begin position="8"/>
        <end position="76"/>
    </location>
</feature>
<dbReference type="Proteomes" id="UP000315439">
    <property type="component" value="Unassembled WGS sequence"/>
</dbReference>
<dbReference type="InterPro" id="IPR000524">
    <property type="entry name" value="Tscrpt_reg_HTH_GntR"/>
</dbReference>
<evidence type="ECO:0000256" key="3">
    <source>
        <dbReference type="ARBA" id="ARBA00023163"/>
    </source>
</evidence>
<dbReference type="InterPro" id="IPR036390">
    <property type="entry name" value="WH_DNA-bd_sf"/>
</dbReference>
<protein>
    <submittedName>
        <fullName evidence="5">FadR family transcriptional regulator</fullName>
    </submittedName>
</protein>
<dbReference type="SMART" id="SM00345">
    <property type="entry name" value="HTH_GNTR"/>
    <property type="match status" value="1"/>
</dbReference>
<dbReference type="EMBL" id="VIKS01000002">
    <property type="protein sequence ID" value="TQV89221.1"/>
    <property type="molecule type" value="Genomic_DNA"/>
</dbReference>
<dbReference type="CDD" id="cd07377">
    <property type="entry name" value="WHTH_GntR"/>
    <property type="match status" value="1"/>
</dbReference>
<keyword evidence="2" id="KW-0238">DNA-binding</keyword>
<evidence type="ECO:0000313" key="5">
    <source>
        <dbReference type="EMBL" id="TQV89221.1"/>
    </source>
</evidence>
<accession>A0A545UIC6</accession>
<dbReference type="RefSeq" id="WP_142892071.1">
    <property type="nucleotide sequence ID" value="NZ_ML660161.1"/>
</dbReference>
<proteinExistence type="predicted"/>
<dbReference type="PANTHER" id="PTHR43537:SF44">
    <property type="entry name" value="GNTR FAMILY REGULATORY PROTEIN"/>
    <property type="match status" value="1"/>
</dbReference>
<keyword evidence="1" id="KW-0805">Transcription regulation</keyword>
<reference evidence="5 6" key="1">
    <citation type="submission" date="2019-07" db="EMBL/GenBank/DDBJ databases">
        <title>Draft genome for Aliikangiella sp. M105.</title>
        <authorList>
            <person name="Wang G."/>
        </authorList>
    </citation>
    <scope>NUCLEOTIDE SEQUENCE [LARGE SCALE GENOMIC DNA]</scope>
    <source>
        <strain evidence="5 6">M105</strain>
    </source>
</reference>
<name>A0A545UIC6_9GAMM</name>
<dbReference type="AlphaFoldDB" id="A0A545UIC6"/>
<dbReference type="GO" id="GO:0003677">
    <property type="term" value="F:DNA binding"/>
    <property type="evidence" value="ECO:0007669"/>
    <property type="project" value="UniProtKB-KW"/>
</dbReference>
<evidence type="ECO:0000259" key="4">
    <source>
        <dbReference type="PROSITE" id="PS50949"/>
    </source>
</evidence>
<evidence type="ECO:0000313" key="6">
    <source>
        <dbReference type="Proteomes" id="UP000315439"/>
    </source>
</evidence>
<evidence type="ECO:0000256" key="2">
    <source>
        <dbReference type="ARBA" id="ARBA00023125"/>
    </source>
</evidence>
<dbReference type="Pfam" id="PF07729">
    <property type="entry name" value="FCD"/>
    <property type="match status" value="1"/>
</dbReference>
<dbReference type="SUPFAM" id="SSF48008">
    <property type="entry name" value="GntR ligand-binding domain-like"/>
    <property type="match status" value="1"/>
</dbReference>
<dbReference type="SMART" id="SM00895">
    <property type="entry name" value="FCD"/>
    <property type="match status" value="1"/>
</dbReference>